<dbReference type="Proteomes" id="UP001149140">
    <property type="component" value="Unassembled WGS sequence"/>
</dbReference>
<dbReference type="EMBL" id="JAPDOD010000005">
    <property type="protein sequence ID" value="MDA0160464.1"/>
    <property type="molecule type" value="Genomic_DNA"/>
</dbReference>
<dbReference type="AlphaFoldDB" id="A0A9X3MQA2"/>
<dbReference type="InterPro" id="IPR004360">
    <property type="entry name" value="Glyas_Fos-R_dOase_dom"/>
</dbReference>
<dbReference type="RefSeq" id="WP_270039315.1">
    <property type="nucleotide sequence ID" value="NZ_JAPDOD010000005.1"/>
</dbReference>
<dbReference type="SUPFAM" id="SSF54593">
    <property type="entry name" value="Glyoxalase/Bleomycin resistance protein/Dihydroxybiphenyl dioxygenase"/>
    <property type="match status" value="1"/>
</dbReference>
<dbReference type="Pfam" id="PF00903">
    <property type="entry name" value="Glyoxalase"/>
    <property type="match status" value="1"/>
</dbReference>
<evidence type="ECO:0000313" key="2">
    <source>
        <dbReference type="EMBL" id="MDA0160464.1"/>
    </source>
</evidence>
<sequence>MAIDSLDVLYLPSRDVEADVRFYRDTLGGRVIFAIEAMGTRVAEVALAQQGPHVLLAQHLPADGAVLLHCVPALDQTLAELEARGLRLEARVELPIGSCATFRCPGGQRLGVYELTRPQVYEHFAGRVDFGRQPEQP</sequence>
<gene>
    <name evidence="2" type="ORF">OM076_09315</name>
</gene>
<comment type="caution">
    <text evidence="2">The sequence shown here is derived from an EMBL/GenBank/DDBJ whole genome shotgun (WGS) entry which is preliminary data.</text>
</comment>
<evidence type="ECO:0000259" key="1">
    <source>
        <dbReference type="PROSITE" id="PS51819"/>
    </source>
</evidence>
<evidence type="ECO:0000313" key="3">
    <source>
        <dbReference type="Proteomes" id="UP001149140"/>
    </source>
</evidence>
<dbReference type="InterPro" id="IPR029068">
    <property type="entry name" value="Glyas_Bleomycin-R_OHBP_Dase"/>
</dbReference>
<reference evidence="2" key="1">
    <citation type="submission" date="2022-10" db="EMBL/GenBank/DDBJ databases">
        <title>The WGS of Solirubrobacter ginsenosidimutans DSM 21036.</title>
        <authorList>
            <person name="Jiang Z."/>
        </authorList>
    </citation>
    <scope>NUCLEOTIDE SEQUENCE</scope>
    <source>
        <strain evidence="2">DSM 21036</strain>
    </source>
</reference>
<organism evidence="2 3">
    <name type="scientific">Solirubrobacter ginsenosidimutans</name>
    <dbReference type="NCBI Taxonomy" id="490573"/>
    <lineage>
        <taxon>Bacteria</taxon>
        <taxon>Bacillati</taxon>
        <taxon>Actinomycetota</taxon>
        <taxon>Thermoleophilia</taxon>
        <taxon>Solirubrobacterales</taxon>
        <taxon>Solirubrobacteraceae</taxon>
        <taxon>Solirubrobacter</taxon>
    </lineage>
</organism>
<proteinExistence type="predicted"/>
<dbReference type="Gene3D" id="3.10.180.10">
    <property type="entry name" value="2,3-Dihydroxybiphenyl 1,2-Dioxygenase, domain 1"/>
    <property type="match status" value="1"/>
</dbReference>
<keyword evidence="3" id="KW-1185">Reference proteome</keyword>
<dbReference type="InterPro" id="IPR037523">
    <property type="entry name" value="VOC_core"/>
</dbReference>
<name>A0A9X3MQA2_9ACTN</name>
<accession>A0A9X3MQA2</accession>
<feature type="domain" description="VOC" evidence="1">
    <location>
        <begin position="5"/>
        <end position="115"/>
    </location>
</feature>
<dbReference type="PROSITE" id="PS51819">
    <property type="entry name" value="VOC"/>
    <property type="match status" value="1"/>
</dbReference>
<dbReference type="CDD" id="cd06587">
    <property type="entry name" value="VOC"/>
    <property type="match status" value="1"/>
</dbReference>
<protein>
    <submittedName>
        <fullName evidence="2">VOC family protein</fullName>
    </submittedName>
</protein>